<evidence type="ECO:0000313" key="2">
    <source>
        <dbReference type="EMBL" id="RDW78839.1"/>
    </source>
</evidence>
<evidence type="ECO:0000313" key="3">
    <source>
        <dbReference type="Proteomes" id="UP000256690"/>
    </source>
</evidence>
<keyword evidence="1" id="KW-0732">Signal</keyword>
<dbReference type="RefSeq" id="XP_026603539.1">
    <property type="nucleotide sequence ID" value="XM_026747707.1"/>
</dbReference>
<sequence length="354" mass="38484">MHLSSSLLALVPALALAAPTAESFDTTPILPDGLPYPTPEQLQQIEQAAHGTLPGLPLPTNASAVGITNLQLLAFQEHVEVAFFHQLIGNITRNTTGYTFATDLEREFALRSLSTMLAQDELHALTANNALQHFGIPAIEPCRYYFPVTNLEEAIALATTFTAHSLAALQDITERFAANGDSSLARIMTGIIGNKGAQQGAFRIYQDKYPSELPTLTTTDVDFAFTWSNSFALPNTCPNLGDIKLRIFEPLNIVTRPEARTHKIQVTWTHGPDESKESLLWVAYINQHNVPIVAPVQVVSCDGSKSTAVVVVPYDEFLMNGLTVMAVVNRRGPFANAEAVARATVYGPALFIVE</sequence>
<evidence type="ECO:0008006" key="4">
    <source>
        <dbReference type="Google" id="ProtNLM"/>
    </source>
</evidence>
<keyword evidence="3" id="KW-1185">Reference proteome</keyword>
<name>A0A3D8RXQ0_9EURO</name>
<dbReference type="AlphaFoldDB" id="A0A3D8RXQ0"/>
<proteinExistence type="predicted"/>
<gene>
    <name evidence="2" type="ORF">DSM5745_05691</name>
</gene>
<dbReference type="OrthoDB" id="5293813at2759"/>
<dbReference type="GeneID" id="38116061"/>
<reference evidence="2 3" key="1">
    <citation type="journal article" date="2018" name="IMA Fungus">
        <title>IMA Genome-F 9: Draft genome sequence of Annulohypoxylon stygium, Aspergillus mulundensis, Berkeleyomyces basicola (syn. Thielaviopsis basicola), Ceratocystis smalleyi, two Cercospora beticola strains, Coleophoma cylindrospora, Fusarium fracticaudum, Phialophora cf. hyalina, and Morchella septimelata.</title>
        <authorList>
            <person name="Wingfield B.D."/>
            <person name="Bills G.F."/>
            <person name="Dong Y."/>
            <person name="Huang W."/>
            <person name="Nel W.J."/>
            <person name="Swalarsk-Parry B.S."/>
            <person name="Vaghefi N."/>
            <person name="Wilken P.M."/>
            <person name="An Z."/>
            <person name="de Beer Z.W."/>
            <person name="De Vos L."/>
            <person name="Chen L."/>
            <person name="Duong T.A."/>
            <person name="Gao Y."/>
            <person name="Hammerbacher A."/>
            <person name="Kikkert J.R."/>
            <person name="Li Y."/>
            <person name="Li H."/>
            <person name="Li K."/>
            <person name="Li Q."/>
            <person name="Liu X."/>
            <person name="Ma X."/>
            <person name="Naidoo K."/>
            <person name="Pethybridge S.J."/>
            <person name="Sun J."/>
            <person name="Steenkamp E.T."/>
            <person name="van der Nest M.A."/>
            <person name="van Wyk S."/>
            <person name="Wingfield M.J."/>
            <person name="Xiong C."/>
            <person name="Yue Q."/>
            <person name="Zhang X."/>
        </authorList>
    </citation>
    <scope>NUCLEOTIDE SEQUENCE [LARGE SCALE GENOMIC DNA]</scope>
    <source>
        <strain evidence="2 3">DSM 5745</strain>
    </source>
</reference>
<dbReference type="Proteomes" id="UP000256690">
    <property type="component" value="Unassembled WGS sequence"/>
</dbReference>
<accession>A0A3D8RXQ0</accession>
<feature type="chain" id="PRO_5017815553" description="Late sexual development protein" evidence="1">
    <location>
        <begin position="18"/>
        <end position="354"/>
    </location>
</feature>
<protein>
    <recommendedName>
        <fullName evidence="4">Late sexual development protein</fullName>
    </recommendedName>
</protein>
<organism evidence="2 3">
    <name type="scientific">Aspergillus mulundensis</name>
    <dbReference type="NCBI Taxonomy" id="1810919"/>
    <lineage>
        <taxon>Eukaryota</taxon>
        <taxon>Fungi</taxon>
        <taxon>Dikarya</taxon>
        <taxon>Ascomycota</taxon>
        <taxon>Pezizomycotina</taxon>
        <taxon>Eurotiomycetes</taxon>
        <taxon>Eurotiomycetidae</taxon>
        <taxon>Eurotiales</taxon>
        <taxon>Aspergillaceae</taxon>
        <taxon>Aspergillus</taxon>
        <taxon>Aspergillus subgen. Nidulantes</taxon>
    </lineage>
</organism>
<comment type="caution">
    <text evidence="2">The sequence shown here is derived from an EMBL/GenBank/DDBJ whole genome shotgun (WGS) entry which is preliminary data.</text>
</comment>
<evidence type="ECO:0000256" key="1">
    <source>
        <dbReference type="SAM" id="SignalP"/>
    </source>
</evidence>
<feature type="signal peptide" evidence="1">
    <location>
        <begin position="1"/>
        <end position="17"/>
    </location>
</feature>
<dbReference type="EMBL" id="PVWQ01000006">
    <property type="protein sequence ID" value="RDW78839.1"/>
    <property type="molecule type" value="Genomic_DNA"/>
</dbReference>